<feature type="domain" description="Ppx/GppA phosphatase N-terminal" evidence="1">
    <location>
        <begin position="19"/>
        <end position="308"/>
    </location>
</feature>
<sequence length="309" mass="34463">MTKQKAVIDIGTNTFHLLIANVDEQQNIDIIHKNTIAVKLGEGGVNKGHIADAAYKRGIDALVLFRKELSKHNIKEVKATATAAVRDASNGKEFIAEALEKAQIQITIIDGLKEAEYIYNGAKGAGVLNDKTSLIMDIGGGSVEFIICNQNQIFWKQSYQLGAARLLADYYQHENAIEKSTLENIHQHFSNTLINLFEAVKTQHPKKLIGTAGSFDSFATIIALKQQVLFNPETMKSFELNYPEIMNLLDEIIESTHQQRLAMQGLIPLRTDMILMAAILTQFIIKRTHIEEVITCTYSLKEGLILSDH</sequence>
<keyword evidence="3" id="KW-1185">Reference proteome</keyword>
<comment type="caution">
    <text evidence="2">The sequence shown here is derived from an EMBL/GenBank/DDBJ whole genome shotgun (WGS) entry which is preliminary data.</text>
</comment>
<reference evidence="3" key="1">
    <citation type="journal article" date="2019" name="Int. J. Syst. Evol. Microbiol.">
        <title>The Global Catalogue of Microorganisms (GCM) 10K type strain sequencing project: providing services to taxonomists for standard genome sequencing and annotation.</title>
        <authorList>
            <consortium name="The Broad Institute Genomics Platform"/>
            <consortium name="The Broad Institute Genome Sequencing Center for Infectious Disease"/>
            <person name="Wu L."/>
            <person name="Ma J."/>
        </authorList>
    </citation>
    <scope>NUCLEOTIDE SEQUENCE [LARGE SCALE GENOMIC DNA]</scope>
    <source>
        <strain evidence="3">KCTC 42456</strain>
    </source>
</reference>
<name>A0ABW5TWH3_9SPHI</name>
<dbReference type="InterPro" id="IPR050273">
    <property type="entry name" value="GppA/Ppx_hydrolase"/>
</dbReference>
<dbReference type="InterPro" id="IPR003695">
    <property type="entry name" value="Ppx_GppA_N"/>
</dbReference>
<dbReference type="Gene3D" id="3.30.420.40">
    <property type="match status" value="1"/>
</dbReference>
<dbReference type="Proteomes" id="UP001597546">
    <property type="component" value="Unassembled WGS sequence"/>
</dbReference>
<evidence type="ECO:0000313" key="2">
    <source>
        <dbReference type="EMBL" id="MFD2732875.1"/>
    </source>
</evidence>
<gene>
    <name evidence="2" type="ORF">ACFSSE_14285</name>
</gene>
<dbReference type="PANTHER" id="PTHR30005:SF0">
    <property type="entry name" value="RETROGRADE REGULATION PROTEIN 2"/>
    <property type="match status" value="1"/>
</dbReference>
<dbReference type="EMBL" id="JBHULV010000048">
    <property type="protein sequence ID" value="MFD2732875.1"/>
    <property type="molecule type" value="Genomic_DNA"/>
</dbReference>
<proteinExistence type="predicted"/>
<evidence type="ECO:0000259" key="1">
    <source>
        <dbReference type="Pfam" id="PF02541"/>
    </source>
</evidence>
<dbReference type="Pfam" id="PF02541">
    <property type="entry name" value="Ppx-GppA"/>
    <property type="match status" value="1"/>
</dbReference>
<evidence type="ECO:0000313" key="3">
    <source>
        <dbReference type="Proteomes" id="UP001597546"/>
    </source>
</evidence>
<dbReference type="RefSeq" id="WP_379046505.1">
    <property type="nucleotide sequence ID" value="NZ_JBHSKW010000060.1"/>
</dbReference>
<organism evidence="2 3">
    <name type="scientific">Pedobacter alpinus</name>
    <dbReference type="NCBI Taxonomy" id="1590643"/>
    <lineage>
        <taxon>Bacteria</taxon>
        <taxon>Pseudomonadati</taxon>
        <taxon>Bacteroidota</taxon>
        <taxon>Sphingobacteriia</taxon>
        <taxon>Sphingobacteriales</taxon>
        <taxon>Sphingobacteriaceae</taxon>
        <taxon>Pedobacter</taxon>
    </lineage>
</organism>
<accession>A0ABW5TWH3</accession>
<dbReference type="Gene3D" id="3.30.420.150">
    <property type="entry name" value="Exopolyphosphatase. Domain 2"/>
    <property type="match status" value="1"/>
</dbReference>
<protein>
    <submittedName>
        <fullName evidence="2">Exopolyphosphatase</fullName>
    </submittedName>
</protein>
<dbReference type="SUPFAM" id="SSF53067">
    <property type="entry name" value="Actin-like ATPase domain"/>
    <property type="match status" value="2"/>
</dbReference>
<dbReference type="PANTHER" id="PTHR30005">
    <property type="entry name" value="EXOPOLYPHOSPHATASE"/>
    <property type="match status" value="1"/>
</dbReference>
<dbReference type="InterPro" id="IPR043129">
    <property type="entry name" value="ATPase_NBD"/>
</dbReference>